<name>A0ABV8QIU4_9GAMM</name>
<dbReference type="Pfam" id="PF01909">
    <property type="entry name" value="NTP_transf_2"/>
    <property type="match status" value="1"/>
</dbReference>
<dbReference type="CDD" id="cd05403">
    <property type="entry name" value="NT_KNTase_like"/>
    <property type="match status" value="1"/>
</dbReference>
<keyword evidence="3" id="KW-1185">Reference proteome</keyword>
<gene>
    <name evidence="2" type="ORF">ACFOZ5_13840</name>
</gene>
<evidence type="ECO:0000313" key="2">
    <source>
        <dbReference type="EMBL" id="MFC4260101.1"/>
    </source>
</evidence>
<dbReference type="EMBL" id="JBHSDI010000048">
    <property type="protein sequence ID" value="MFC4260101.1"/>
    <property type="molecule type" value="Genomic_DNA"/>
</dbReference>
<dbReference type="InterPro" id="IPR043519">
    <property type="entry name" value="NT_sf"/>
</dbReference>
<sequence>MRLTPKDVEIIKSSVKAIFGAQAQVLLFGSRTDDTAKGGDIDLLVKVDSFIEHPAWDVARLQAKIISRLGDRKVDILLDAPNMSTAAIHQIARAQGIAL</sequence>
<evidence type="ECO:0000259" key="1">
    <source>
        <dbReference type="Pfam" id="PF01909"/>
    </source>
</evidence>
<feature type="domain" description="Polymerase nucleotidyl transferase" evidence="1">
    <location>
        <begin position="9"/>
        <end position="76"/>
    </location>
</feature>
<organism evidence="2 3">
    <name type="scientific">Marinobacter lacisalsi</name>
    <dbReference type="NCBI Taxonomy" id="475979"/>
    <lineage>
        <taxon>Bacteria</taxon>
        <taxon>Pseudomonadati</taxon>
        <taxon>Pseudomonadota</taxon>
        <taxon>Gammaproteobacteria</taxon>
        <taxon>Pseudomonadales</taxon>
        <taxon>Marinobacteraceae</taxon>
        <taxon>Marinobacter</taxon>
    </lineage>
</organism>
<evidence type="ECO:0000313" key="3">
    <source>
        <dbReference type="Proteomes" id="UP001595798"/>
    </source>
</evidence>
<comment type="caution">
    <text evidence="2">The sequence shown here is derived from an EMBL/GenBank/DDBJ whole genome shotgun (WGS) entry which is preliminary data.</text>
</comment>
<accession>A0ABV8QIU4</accession>
<protein>
    <submittedName>
        <fullName evidence="2">Nucleotidyltransferase domain-containing protein</fullName>
    </submittedName>
</protein>
<dbReference type="Gene3D" id="3.30.460.10">
    <property type="entry name" value="Beta Polymerase, domain 2"/>
    <property type="match status" value="1"/>
</dbReference>
<reference evidence="3" key="1">
    <citation type="journal article" date="2019" name="Int. J. Syst. Evol. Microbiol.">
        <title>The Global Catalogue of Microorganisms (GCM) 10K type strain sequencing project: providing services to taxonomists for standard genome sequencing and annotation.</title>
        <authorList>
            <consortium name="The Broad Institute Genomics Platform"/>
            <consortium name="The Broad Institute Genome Sequencing Center for Infectious Disease"/>
            <person name="Wu L."/>
            <person name="Ma J."/>
        </authorList>
    </citation>
    <scope>NUCLEOTIDE SEQUENCE [LARGE SCALE GENOMIC DNA]</scope>
    <source>
        <strain evidence="3">CECT 7297</strain>
    </source>
</reference>
<dbReference type="SUPFAM" id="SSF81301">
    <property type="entry name" value="Nucleotidyltransferase"/>
    <property type="match status" value="1"/>
</dbReference>
<proteinExistence type="predicted"/>
<dbReference type="RefSeq" id="WP_379888280.1">
    <property type="nucleotide sequence ID" value="NZ_JBHSDI010000048.1"/>
</dbReference>
<dbReference type="InterPro" id="IPR002934">
    <property type="entry name" value="Polymerase_NTP_transf_dom"/>
</dbReference>
<dbReference type="Proteomes" id="UP001595798">
    <property type="component" value="Unassembled WGS sequence"/>
</dbReference>